<dbReference type="AlphaFoldDB" id="A0AAI9AGE8"/>
<dbReference type="Gene3D" id="3.30.750.140">
    <property type="match status" value="1"/>
</dbReference>
<reference evidence="3 4" key="1">
    <citation type="journal article" date="2011" name="Stand. Genomic Sci.">
        <title>Draft genome sequence of Caminibacter mediatlanticus strain TB-2, an epsilonproteobacterium isolated from a deep-sea hydrothermal vent.</title>
        <authorList>
            <person name="Giovannelli D."/>
            <person name="Ferriera S."/>
            <person name="Johnson J."/>
            <person name="Kravitz S."/>
            <person name="Perez-Rodriguez I."/>
            <person name="Ricci J."/>
            <person name="O'Brien C."/>
            <person name="Voordeckers J.W."/>
            <person name="Bini E."/>
            <person name="Vetriani C."/>
        </authorList>
    </citation>
    <scope>NUCLEOTIDE SEQUENCE [LARGE SCALE GENOMIC DNA]</scope>
    <source>
        <strain evidence="3 4">TB-2</strain>
    </source>
</reference>
<gene>
    <name evidence="3" type="ORF">CMTB2_08575</name>
</gene>
<feature type="compositionally biased region" description="Low complexity" evidence="1">
    <location>
        <begin position="408"/>
        <end position="425"/>
    </location>
</feature>
<dbReference type="RefSeq" id="WP_007475515.1">
    <property type="nucleotide sequence ID" value="NZ_ABCJ01000012.1"/>
</dbReference>
<dbReference type="InterPro" id="IPR038610">
    <property type="entry name" value="FliK-like_C_sf"/>
</dbReference>
<evidence type="ECO:0000256" key="1">
    <source>
        <dbReference type="SAM" id="MobiDB-lite"/>
    </source>
</evidence>
<dbReference type="Pfam" id="PF02120">
    <property type="entry name" value="Flg_hook"/>
    <property type="match status" value="1"/>
</dbReference>
<protein>
    <recommendedName>
        <fullName evidence="2">Flagellar hook-length control protein-like C-terminal domain-containing protein</fullName>
    </recommendedName>
</protein>
<sequence>MIKELLLDNIKINPKEKKLKIDNNFLLFLLKNEKEPIKLLKSLNISKEDLENIAKNLPKNQQKDFLNLLSKLDLKHLSKKQLKINEYKNFTNINQINKSEDKKEISKNDIDIITIEKLLNPNLNISLPEQNEIKIVNEIKKEIKTLIKTKKLSIPQNELKNFKQISTLKELIEFSNRNGLNIQKIIYQKKEEIKPLLIPTEKTNIVLNAINTPPKQKIILNNKTTSSLTNKLKTNLNSNEYKNNDFSISLNNLLKDKNNSTDAISTIKSHKKTFFNDLEPYILQETKNNKSTETNKNEFNQNIHISNHQININLKQNIISAKQTLKNFANNLKEAIENYKPPIHKLSIELNPKELGKVELTLIHRGDNLQIQINSNQQPTINFFNQHQNDLKTILVNMGYSDVNMSFNSNQQQQQKKEYSNNQKSFKNEEKEENFIIEIPYQYA</sequence>
<proteinExistence type="predicted"/>
<evidence type="ECO:0000259" key="2">
    <source>
        <dbReference type="Pfam" id="PF02120"/>
    </source>
</evidence>
<dbReference type="EMBL" id="ABCJ01000012">
    <property type="protein sequence ID" value="EDM23019.1"/>
    <property type="molecule type" value="Genomic_DNA"/>
</dbReference>
<feature type="region of interest" description="Disordered" evidence="1">
    <location>
        <begin position="408"/>
        <end position="427"/>
    </location>
</feature>
<dbReference type="Proteomes" id="UP000003288">
    <property type="component" value="Unassembled WGS sequence"/>
</dbReference>
<name>A0AAI9AGE8_9BACT</name>
<feature type="domain" description="Flagellar hook-length control protein-like C-terminal" evidence="2">
    <location>
        <begin position="335"/>
        <end position="415"/>
    </location>
</feature>
<evidence type="ECO:0000313" key="4">
    <source>
        <dbReference type="Proteomes" id="UP000003288"/>
    </source>
</evidence>
<dbReference type="InterPro" id="IPR021136">
    <property type="entry name" value="Flagellar_hook_control-like_C"/>
</dbReference>
<accession>A0AAI9AGE8</accession>
<comment type="caution">
    <text evidence="3">The sequence shown here is derived from an EMBL/GenBank/DDBJ whole genome shotgun (WGS) entry which is preliminary data.</text>
</comment>
<evidence type="ECO:0000313" key="3">
    <source>
        <dbReference type="EMBL" id="EDM23019.1"/>
    </source>
</evidence>
<organism evidence="3 4">
    <name type="scientific">Caminibacter mediatlanticus TB-2</name>
    <dbReference type="NCBI Taxonomy" id="391592"/>
    <lineage>
        <taxon>Bacteria</taxon>
        <taxon>Pseudomonadati</taxon>
        <taxon>Campylobacterota</taxon>
        <taxon>Epsilonproteobacteria</taxon>
        <taxon>Nautiliales</taxon>
        <taxon>Nautiliaceae</taxon>
        <taxon>Caminibacter</taxon>
    </lineage>
</organism>